<comment type="similarity">
    <text evidence="2 8">Belongs to the 4-toluene sulfonate uptake permease (TSUP) (TC 2.A.102) family.</text>
</comment>
<evidence type="ECO:0000256" key="2">
    <source>
        <dbReference type="ARBA" id="ARBA00009142"/>
    </source>
</evidence>
<feature type="transmembrane region" description="Helical" evidence="8">
    <location>
        <begin position="225"/>
        <end position="242"/>
    </location>
</feature>
<dbReference type="EMBL" id="AUND01000023">
    <property type="protein sequence ID" value="KEO53085.1"/>
    <property type="molecule type" value="Genomic_DNA"/>
</dbReference>
<dbReference type="Pfam" id="PF01925">
    <property type="entry name" value="TauE"/>
    <property type="match status" value="1"/>
</dbReference>
<dbReference type="PANTHER" id="PTHR30269">
    <property type="entry name" value="TRANSMEMBRANE PROTEIN YFCA"/>
    <property type="match status" value="1"/>
</dbReference>
<evidence type="ECO:0000256" key="3">
    <source>
        <dbReference type="ARBA" id="ARBA00022448"/>
    </source>
</evidence>
<name>A0A074JB68_9RHOB</name>
<dbReference type="GO" id="GO:0005886">
    <property type="term" value="C:plasma membrane"/>
    <property type="evidence" value="ECO:0007669"/>
    <property type="project" value="UniProtKB-SubCell"/>
</dbReference>
<feature type="transmembrane region" description="Helical" evidence="8">
    <location>
        <begin position="98"/>
        <end position="117"/>
    </location>
</feature>
<evidence type="ECO:0000313" key="10">
    <source>
        <dbReference type="Proteomes" id="UP000027432"/>
    </source>
</evidence>
<feature type="transmembrane region" description="Helical" evidence="8">
    <location>
        <begin position="200"/>
        <end position="219"/>
    </location>
</feature>
<sequence>MLELGVTGWALALLAAVMVGLSKGGIPMAASISVPVLAMVMDPVAAAGLLLPVYIVADMFGLWAYRKEFDRRVLAIMVPATTIGIGIGWATAEVVPERWVTLMVGVIGALFALNALFRHRPGARQEAKVAPGLFWGTIAGVTSFVSHSGAPPYQAYTIPLNLPKQVFAGTATVLFSYVNLAKLGPYIALGEVNWHSLGTAMILAVPASGAVFLGVWLVKRMPTEIFYKAVIWALLLISLKLIQQSIST</sequence>
<evidence type="ECO:0000256" key="1">
    <source>
        <dbReference type="ARBA" id="ARBA00004651"/>
    </source>
</evidence>
<dbReference type="OrthoDB" id="7028171at2"/>
<protein>
    <recommendedName>
        <fullName evidence="8">Probable membrane transporter protein</fullName>
    </recommendedName>
</protein>
<proteinExistence type="inferred from homology"/>
<evidence type="ECO:0000256" key="4">
    <source>
        <dbReference type="ARBA" id="ARBA00022475"/>
    </source>
</evidence>
<dbReference type="InterPro" id="IPR052017">
    <property type="entry name" value="TSUP"/>
</dbReference>
<keyword evidence="5 8" id="KW-0812">Transmembrane</keyword>
<evidence type="ECO:0000313" key="9">
    <source>
        <dbReference type="EMBL" id="KEO53085.1"/>
    </source>
</evidence>
<dbReference type="PANTHER" id="PTHR30269:SF37">
    <property type="entry name" value="MEMBRANE TRANSPORTER PROTEIN"/>
    <property type="match status" value="1"/>
</dbReference>
<dbReference type="Proteomes" id="UP000027432">
    <property type="component" value="Unassembled WGS sequence"/>
</dbReference>
<keyword evidence="6 8" id="KW-1133">Transmembrane helix</keyword>
<accession>A0A074JB68</accession>
<evidence type="ECO:0000256" key="7">
    <source>
        <dbReference type="ARBA" id="ARBA00023136"/>
    </source>
</evidence>
<dbReference type="RefSeq" id="WP_038077499.1">
    <property type="nucleotide sequence ID" value="NZ_AUND01000023.1"/>
</dbReference>
<comment type="caution">
    <text evidence="9">The sequence shown here is derived from an EMBL/GenBank/DDBJ whole genome shotgun (WGS) entry which is preliminary data.</text>
</comment>
<dbReference type="eggNOG" id="COG0730">
    <property type="taxonomic scope" value="Bacteria"/>
</dbReference>
<feature type="transmembrane region" description="Helical" evidence="8">
    <location>
        <begin position="129"/>
        <end position="146"/>
    </location>
</feature>
<keyword evidence="3" id="KW-0813">Transport</keyword>
<comment type="subcellular location">
    <subcellularLocation>
        <location evidence="1 8">Cell membrane</location>
        <topology evidence="1 8">Multi-pass membrane protein</topology>
    </subcellularLocation>
</comment>
<keyword evidence="4 8" id="KW-1003">Cell membrane</keyword>
<feature type="transmembrane region" description="Helical" evidence="8">
    <location>
        <begin position="72"/>
        <end position="92"/>
    </location>
</feature>
<keyword evidence="7 8" id="KW-0472">Membrane</keyword>
<evidence type="ECO:0000256" key="5">
    <source>
        <dbReference type="ARBA" id="ARBA00022692"/>
    </source>
</evidence>
<keyword evidence="10" id="KW-1185">Reference proteome</keyword>
<feature type="transmembrane region" description="Helical" evidence="8">
    <location>
        <begin position="43"/>
        <end position="65"/>
    </location>
</feature>
<dbReference type="InterPro" id="IPR002781">
    <property type="entry name" value="TM_pro_TauE-like"/>
</dbReference>
<reference evidence="9 10" key="1">
    <citation type="submission" date="2013-07" db="EMBL/GenBank/DDBJ databases">
        <title>Thioclava pacifica DSM 10166 Genome Sequencing.</title>
        <authorList>
            <person name="Lai Q."/>
            <person name="Shao Z."/>
        </authorList>
    </citation>
    <scope>NUCLEOTIDE SEQUENCE [LARGE SCALE GENOMIC DNA]</scope>
    <source>
        <strain evidence="9 10">DSM 10166</strain>
    </source>
</reference>
<organism evidence="9 10">
    <name type="scientific">Thioclava pacifica DSM 10166</name>
    <dbReference type="NCBI Taxonomy" id="1353537"/>
    <lineage>
        <taxon>Bacteria</taxon>
        <taxon>Pseudomonadati</taxon>
        <taxon>Pseudomonadota</taxon>
        <taxon>Alphaproteobacteria</taxon>
        <taxon>Rhodobacterales</taxon>
        <taxon>Paracoccaceae</taxon>
        <taxon>Thioclava</taxon>
    </lineage>
</organism>
<dbReference type="AlphaFoldDB" id="A0A074JB68"/>
<evidence type="ECO:0000256" key="8">
    <source>
        <dbReference type="RuleBase" id="RU363041"/>
    </source>
</evidence>
<gene>
    <name evidence="9" type="ORF">TP2_09090</name>
</gene>
<evidence type="ECO:0000256" key="6">
    <source>
        <dbReference type="ARBA" id="ARBA00022989"/>
    </source>
</evidence>